<dbReference type="EMBL" id="FUWX01000011">
    <property type="protein sequence ID" value="SJZ79691.1"/>
    <property type="molecule type" value="Genomic_DNA"/>
</dbReference>
<organism evidence="1 2">
    <name type="scientific">Cetobacterium ceti</name>
    <dbReference type="NCBI Taxonomy" id="180163"/>
    <lineage>
        <taxon>Bacteria</taxon>
        <taxon>Fusobacteriati</taxon>
        <taxon>Fusobacteriota</taxon>
        <taxon>Fusobacteriia</taxon>
        <taxon>Fusobacteriales</taxon>
        <taxon>Fusobacteriaceae</taxon>
        <taxon>Cetobacterium</taxon>
    </lineage>
</organism>
<proteinExistence type="predicted"/>
<dbReference type="AlphaFoldDB" id="A0A1T4NK50"/>
<dbReference type="RefSeq" id="WP_078694056.1">
    <property type="nucleotide sequence ID" value="NZ_FUWX01000011.1"/>
</dbReference>
<keyword evidence="2" id="KW-1185">Reference proteome</keyword>
<dbReference type="OrthoDB" id="5458390at2"/>
<reference evidence="1 2" key="1">
    <citation type="submission" date="2017-02" db="EMBL/GenBank/DDBJ databases">
        <authorList>
            <person name="Peterson S.W."/>
        </authorList>
    </citation>
    <scope>NUCLEOTIDE SEQUENCE [LARGE SCALE GENOMIC DNA]</scope>
    <source>
        <strain evidence="1 2">ATCC 700028</strain>
    </source>
</reference>
<dbReference type="STRING" id="180163.SAMN02745174_01568"/>
<dbReference type="Gene3D" id="1.10.10.10">
    <property type="entry name" value="Winged helix-like DNA-binding domain superfamily/Winged helix DNA-binding domain"/>
    <property type="match status" value="1"/>
</dbReference>
<dbReference type="Proteomes" id="UP000191153">
    <property type="component" value="Unassembled WGS sequence"/>
</dbReference>
<protein>
    <submittedName>
        <fullName evidence="1">Uncharacterized protein</fullName>
    </submittedName>
</protein>
<sequence length="88" mass="10317">MKPLNYAILNYFTKVEKASVREIMEELKEEYGNFKAFNKNSIITALMTAETNGLIEEIEIDLDENEELLIFYHMNDESKETINMFIGE</sequence>
<dbReference type="InterPro" id="IPR036388">
    <property type="entry name" value="WH-like_DNA-bd_sf"/>
</dbReference>
<name>A0A1T4NK50_9FUSO</name>
<gene>
    <name evidence="1" type="ORF">SAMN02745174_01568</name>
</gene>
<evidence type="ECO:0000313" key="2">
    <source>
        <dbReference type="Proteomes" id="UP000191153"/>
    </source>
</evidence>
<dbReference type="SUPFAM" id="SSF46785">
    <property type="entry name" value="Winged helix' DNA-binding domain"/>
    <property type="match status" value="1"/>
</dbReference>
<dbReference type="InterPro" id="IPR036390">
    <property type="entry name" value="WH_DNA-bd_sf"/>
</dbReference>
<accession>A0A1T4NK50</accession>
<evidence type="ECO:0000313" key="1">
    <source>
        <dbReference type="EMBL" id="SJZ79691.1"/>
    </source>
</evidence>